<dbReference type="Proteomes" id="UP001172911">
    <property type="component" value="Unassembled WGS sequence"/>
</dbReference>
<sequence>MEAIVLVGGLGTRLKTIVSEVPKPMAAIGGYPFLTYLLEYLSKYNIKKVILATGYMHEKIMDYYGYRYGGIVIDYSIEYEPLGTGGAIKKALENVSEKDVFILNGDSFFDINLNHIYSKHLAIDADLTLSLKPMINFERYGNVKTTGERVVGFEEKKFTIKGCVNGGVYVAKSHLFNDIVLPNKFSFETDFLTQQLGRLVIAAYKSESYFIDIGIPSDYLRAQSEMVNLI</sequence>
<feature type="domain" description="Nucleotidyl transferase" evidence="1">
    <location>
        <begin position="3"/>
        <end position="225"/>
    </location>
</feature>
<reference evidence="2" key="2">
    <citation type="submission" date="2023-03" db="EMBL/GenBank/DDBJ databases">
        <authorList>
            <person name="Zhang Z."/>
        </authorList>
    </citation>
    <scope>NUCLEOTIDE SEQUENCE</scope>
    <source>
        <strain evidence="2">DSA</strain>
    </source>
</reference>
<accession>A0AAW7ZGI2</accession>
<dbReference type="EMBL" id="JARPTC010000021">
    <property type="protein sequence ID" value="MDO7788441.1"/>
    <property type="molecule type" value="Genomic_DNA"/>
</dbReference>
<dbReference type="SUPFAM" id="SSF53448">
    <property type="entry name" value="Nucleotide-diphospho-sugar transferases"/>
    <property type="match status" value="1"/>
</dbReference>
<organism evidence="2 3">
    <name type="scientific">Desulforamulus aquiferis</name>
    <dbReference type="NCBI Taxonomy" id="1397668"/>
    <lineage>
        <taxon>Bacteria</taxon>
        <taxon>Bacillati</taxon>
        <taxon>Bacillota</taxon>
        <taxon>Clostridia</taxon>
        <taxon>Eubacteriales</taxon>
        <taxon>Peptococcaceae</taxon>
        <taxon>Desulforamulus</taxon>
    </lineage>
</organism>
<protein>
    <submittedName>
        <fullName evidence="2">Nucleotidyltransferase family protein</fullName>
    </submittedName>
</protein>
<evidence type="ECO:0000259" key="1">
    <source>
        <dbReference type="Pfam" id="PF00483"/>
    </source>
</evidence>
<evidence type="ECO:0000313" key="3">
    <source>
        <dbReference type="Proteomes" id="UP001172911"/>
    </source>
</evidence>
<keyword evidence="3" id="KW-1185">Reference proteome</keyword>
<comment type="caution">
    <text evidence="2">The sequence shown here is derived from an EMBL/GenBank/DDBJ whole genome shotgun (WGS) entry which is preliminary data.</text>
</comment>
<gene>
    <name evidence="2" type="ORF">P6N53_14530</name>
</gene>
<dbReference type="Gene3D" id="3.90.550.10">
    <property type="entry name" value="Spore Coat Polysaccharide Biosynthesis Protein SpsA, Chain A"/>
    <property type="match status" value="1"/>
</dbReference>
<name>A0AAW7ZGI2_9FIRM</name>
<dbReference type="CDD" id="cd06915">
    <property type="entry name" value="NTP_transferase_WcbM_like"/>
    <property type="match status" value="1"/>
</dbReference>
<dbReference type="RefSeq" id="WP_304544381.1">
    <property type="nucleotide sequence ID" value="NZ_JARPTC010000021.1"/>
</dbReference>
<dbReference type="PANTHER" id="PTHR22572">
    <property type="entry name" value="SUGAR-1-PHOSPHATE GUANYL TRANSFERASE"/>
    <property type="match status" value="1"/>
</dbReference>
<dbReference type="AlphaFoldDB" id="A0AAW7ZGI2"/>
<dbReference type="Pfam" id="PF00483">
    <property type="entry name" value="NTP_transferase"/>
    <property type="match status" value="1"/>
</dbReference>
<evidence type="ECO:0000313" key="2">
    <source>
        <dbReference type="EMBL" id="MDO7788441.1"/>
    </source>
</evidence>
<proteinExistence type="predicted"/>
<dbReference type="InterPro" id="IPR005835">
    <property type="entry name" value="NTP_transferase_dom"/>
</dbReference>
<dbReference type="InterPro" id="IPR050486">
    <property type="entry name" value="Mannose-1P_guanyltransferase"/>
</dbReference>
<dbReference type="InterPro" id="IPR029044">
    <property type="entry name" value="Nucleotide-diphossugar_trans"/>
</dbReference>
<reference evidence="2" key="1">
    <citation type="journal article" date="2023" name="J. Hazard. Mater.">
        <title>Anaerobic biodegradation of pyrene and benzo[a]pyrene by a new sulfate-reducing Desulforamulus aquiferis strain DSA.</title>
        <authorList>
            <person name="Zhang Z."/>
            <person name="Sun J."/>
            <person name="Gong X."/>
            <person name="Wang C."/>
            <person name="Wang H."/>
        </authorList>
    </citation>
    <scope>NUCLEOTIDE SEQUENCE</scope>
    <source>
        <strain evidence="2">DSA</strain>
    </source>
</reference>